<keyword evidence="3" id="KW-1185">Reference proteome</keyword>
<organism evidence="2 3">
    <name type="scientific">Jimgerdemannia flammicorona</name>
    <dbReference type="NCBI Taxonomy" id="994334"/>
    <lineage>
        <taxon>Eukaryota</taxon>
        <taxon>Fungi</taxon>
        <taxon>Fungi incertae sedis</taxon>
        <taxon>Mucoromycota</taxon>
        <taxon>Mucoromycotina</taxon>
        <taxon>Endogonomycetes</taxon>
        <taxon>Endogonales</taxon>
        <taxon>Endogonaceae</taxon>
        <taxon>Jimgerdemannia</taxon>
    </lineage>
</organism>
<dbReference type="SUPFAM" id="SSF82549">
    <property type="entry name" value="DAK1/DegV-like"/>
    <property type="match status" value="1"/>
</dbReference>
<dbReference type="GO" id="GO:0004371">
    <property type="term" value="F:glycerone kinase activity"/>
    <property type="evidence" value="ECO:0007669"/>
    <property type="project" value="InterPro"/>
</dbReference>
<evidence type="ECO:0000313" key="3">
    <source>
        <dbReference type="Proteomes" id="UP000268093"/>
    </source>
</evidence>
<comment type="caution">
    <text evidence="2">The sequence shown here is derived from an EMBL/GenBank/DDBJ whole genome shotgun (WGS) entry which is preliminary data.</text>
</comment>
<dbReference type="AlphaFoldDB" id="A0A433D2C9"/>
<reference evidence="2 3" key="1">
    <citation type="journal article" date="2018" name="New Phytol.">
        <title>Phylogenomics of Endogonaceae and evolution of mycorrhizas within Mucoromycota.</title>
        <authorList>
            <person name="Chang Y."/>
            <person name="Desiro A."/>
            <person name="Na H."/>
            <person name="Sandor L."/>
            <person name="Lipzen A."/>
            <person name="Clum A."/>
            <person name="Barry K."/>
            <person name="Grigoriev I.V."/>
            <person name="Martin F.M."/>
            <person name="Stajich J.E."/>
            <person name="Smith M.E."/>
            <person name="Bonito G."/>
            <person name="Spatafora J.W."/>
        </authorList>
    </citation>
    <scope>NUCLEOTIDE SEQUENCE [LARGE SCALE GENOMIC DNA]</scope>
    <source>
        <strain evidence="2 3">GMNB39</strain>
    </source>
</reference>
<evidence type="ECO:0000259" key="1">
    <source>
        <dbReference type="PROSITE" id="PS51481"/>
    </source>
</evidence>
<proteinExistence type="predicted"/>
<protein>
    <recommendedName>
        <fullName evidence="1">DhaK domain-containing protein</fullName>
    </recommendedName>
</protein>
<dbReference type="InterPro" id="IPR004006">
    <property type="entry name" value="DhaK_dom"/>
</dbReference>
<dbReference type="OrthoDB" id="1724672at2759"/>
<dbReference type="GO" id="GO:0006071">
    <property type="term" value="P:glycerol metabolic process"/>
    <property type="evidence" value="ECO:0007669"/>
    <property type="project" value="InterPro"/>
</dbReference>
<evidence type="ECO:0000313" key="2">
    <source>
        <dbReference type="EMBL" id="RUP44992.1"/>
    </source>
</evidence>
<name>A0A433D2C9_9FUNG</name>
<dbReference type="EMBL" id="RBNI01007983">
    <property type="protein sequence ID" value="RUP44992.1"/>
    <property type="molecule type" value="Genomic_DNA"/>
</dbReference>
<dbReference type="PROSITE" id="PS51481">
    <property type="entry name" value="DHAK"/>
    <property type="match status" value="1"/>
</dbReference>
<sequence length="71" mass="7839">MTISINLDHCHIPGFSSLQAWLMLSIGIHNEPGYCKTSLLPLVENLFDTTLGIQLTHTVLDTMLDTTDSPL</sequence>
<accession>A0A433D2C9</accession>
<dbReference type="Proteomes" id="UP000268093">
    <property type="component" value="Unassembled WGS sequence"/>
</dbReference>
<feature type="domain" description="DhaK" evidence="1">
    <location>
        <begin position="1"/>
        <end position="71"/>
    </location>
</feature>
<gene>
    <name evidence="2" type="ORF">BC936DRAFT_148756</name>
</gene>
<dbReference type="Gene3D" id="3.30.1180.20">
    <property type="entry name" value="Dihydroxyacetone kinase, domain 2"/>
    <property type="match status" value="1"/>
</dbReference>